<evidence type="ECO:0000313" key="2">
    <source>
        <dbReference type="EMBL" id="KAG2202574.1"/>
    </source>
</evidence>
<sequence length="634" mass="73646">MSNWNQVPTELLIKIFDLLESSFLETHEIQREISQQMLVCKNWCRIAKTLLYKDVTMLSIKQHDAFLTCMSHYSTGMNQLVHSFKACSEITNSKLEKDLGLILSAMPNLQRLEAKPQKGCFFTKLLLELYSSSDRPTQLVTIPIFTTESEQDVTSYQYAVWALKKTLKYMVLPDWCIKPYSLFTPLEEFKNLTDLELRISSLYQMNEIGIIASRCTNLISLDIACRARTNQITEDQSKAINTTCVQPVPHIRMLRINASVATASPDSMRILMRLFPQVKKWEMYEGSHRAIKEQSMEIPMELWVQFLVFLNKITLVHCPCLYISSLDQVMKEISNTTGLCKEIKLKYNYSPFHDNRGDILRILPFYGIGTHDDDRQDTIVSYVPSESNAHLPHESLIEKIGFQLEHLIMNLNRVFKRGAVRDARESNVLGPFGNFINHIFIHCPVLKSLVITGADLLHCNDNDLEAPQSFKLLHLQNCRFFQGVDFLSDLSHRLPSRMEFMAIDQCMFILRKKELMLHIEMPFTVFGCLFYSKKKLPEHKYSSMVVKITKILKEPLYYRLYDKQKLETLSTQEEFELWAKDEQTTGIEITCSGIEKLLIRAYGFRILIFPKEQVEYMDGQNYINSSSEFRHVQT</sequence>
<keyword evidence="3" id="KW-1185">Reference proteome</keyword>
<accession>A0A8H7R143</accession>
<gene>
    <name evidence="2" type="ORF">INT47_012568</name>
</gene>
<dbReference type="OrthoDB" id="2253871at2759"/>
<dbReference type="Gene3D" id="1.20.1280.50">
    <property type="match status" value="1"/>
</dbReference>
<proteinExistence type="predicted"/>
<reference evidence="2" key="1">
    <citation type="submission" date="2020-12" db="EMBL/GenBank/DDBJ databases">
        <title>Metabolic potential, ecology and presence of endohyphal bacteria is reflected in genomic diversity of Mucoromycotina.</title>
        <authorList>
            <person name="Muszewska A."/>
            <person name="Okrasinska A."/>
            <person name="Steczkiewicz K."/>
            <person name="Drgas O."/>
            <person name="Orlowska M."/>
            <person name="Perlinska-Lenart U."/>
            <person name="Aleksandrzak-Piekarczyk T."/>
            <person name="Szatraj K."/>
            <person name="Zielenkiewicz U."/>
            <person name="Pilsyk S."/>
            <person name="Malc E."/>
            <person name="Mieczkowski P."/>
            <person name="Kruszewska J.S."/>
            <person name="Biernat P."/>
            <person name="Pawlowska J."/>
        </authorList>
    </citation>
    <scope>NUCLEOTIDE SEQUENCE</scope>
    <source>
        <strain evidence="2">WA0000017839</strain>
    </source>
</reference>
<name>A0A8H7R143_9FUNG</name>
<dbReference type="InterPro" id="IPR032675">
    <property type="entry name" value="LRR_dom_sf"/>
</dbReference>
<evidence type="ECO:0000313" key="3">
    <source>
        <dbReference type="Proteomes" id="UP000603453"/>
    </source>
</evidence>
<dbReference type="Pfam" id="PF12937">
    <property type="entry name" value="F-box-like"/>
    <property type="match status" value="1"/>
</dbReference>
<dbReference type="Proteomes" id="UP000603453">
    <property type="component" value="Unassembled WGS sequence"/>
</dbReference>
<dbReference type="InterPro" id="IPR001810">
    <property type="entry name" value="F-box_dom"/>
</dbReference>
<evidence type="ECO:0000259" key="1">
    <source>
        <dbReference type="Pfam" id="PF12937"/>
    </source>
</evidence>
<comment type="caution">
    <text evidence="2">The sequence shown here is derived from an EMBL/GenBank/DDBJ whole genome shotgun (WGS) entry which is preliminary data.</text>
</comment>
<dbReference type="EMBL" id="JAEPRD010000059">
    <property type="protein sequence ID" value="KAG2202574.1"/>
    <property type="molecule type" value="Genomic_DNA"/>
</dbReference>
<dbReference type="AlphaFoldDB" id="A0A8H7R143"/>
<protein>
    <recommendedName>
        <fullName evidence="1">F-box domain-containing protein</fullName>
    </recommendedName>
</protein>
<dbReference type="Gene3D" id="3.80.10.10">
    <property type="entry name" value="Ribonuclease Inhibitor"/>
    <property type="match status" value="1"/>
</dbReference>
<organism evidence="2 3">
    <name type="scientific">Mucor saturninus</name>
    <dbReference type="NCBI Taxonomy" id="64648"/>
    <lineage>
        <taxon>Eukaryota</taxon>
        <taxon>Fungi</taxon>
        <taxon>Fungi incertae sedis</taxon>
        <taxon>Mucoromycota</taxon>
        <taxon>Mucoromycotina</taxon>
        <taxon>Mucoromycetes</taxon>
        <taxon>Mucorales</taxon>
        <taxon>Mucorineae</taxon>
        <taxon>Mucoraceae</taxon>
        <taxon>Mucor</taxon>
    </lineage>
</organism>
<feature type="domain" description="F-box" evidence="1">
    <location>
        <begin position="4"/>
        <end position="55"/>
    </location>
</feature>